<sequence length="71" mass="7866">MPRTLPDPSPAQADALNAIARAADERAKWDRIYLESIHEAGDLGCTAVQISRFTGTTYQAVQKILARRPRD</sequence>
<proteinExistence type="predicted"/>
<keyword evidence="2" id="KW-1185">Reference proteome</keyword>
<dbReference type="Proteomes" id="UP001597068">
    <property type="component" value="Unassembled WGS sequence"/>
</dbReference>
<comment type="caution">
    <text evidence="1">The sequence shown here is derived from an EMBL/GenBank/DDBJ whole genome shotgun (WGS) entry which is preliminary data.</text>
</comment>
<name>A0ABW3G8Y2_9NOCA</name>
<evidence type="ECO:0008006" key="3">
    <source>
        <dbReference type="Google" id="ProtNLM"/>
    </source>
</evidence>
<accession>A0ABW3G8Y2</accession>
<dbReference type="EMBL" id="JBHTIL010000001">
    <property type="protein sequence ID" value="MFD0926911.1"/>
    <property type="molecule type" value="Genomic_DNA"/>
</dbReference>
<evidence type="ECO:0000313" key="2">
    <source>
        <dbReference type="Proteomes" id="UP001597068"/>
    </source>
</evidence>
<organism evidence="1 2">
    <name type="scientific">Williamsia deligens</name>
    <dbReference type="NCBI Taxonomy" id="321325"/>
    <lineage>
        <taxon>Bacteria</taxon>
        <taxon>Bacillati</taxon>
        <taxon>Actinomycetota</taxon>
        <taxon>Actinomycetes</taxon>
        <taxon>Mycobacteriales</taxon>
        <taxon>Nocardiaceae</taxon>
        <taxon>Williamsia</taxon>
    </lineage>
</organism>
<dbReference type="RefSeq" id="WP_253645252.1">
    <property type="nucleotide sequence ID" value="NZ_BAAAMO010000002.1"/>
</dbReference>
<protein>
    <recommendedName>
        <fullName evidence="3">Helix-turn-helix DNA binding domain protein</fullName>
    </recommendedName>
</protein>
<gene>
    <name evidence="1" type="ORF">ACFQ04_14315</name>
</gene>
<evidence type="ECO:0000313" key="1">
    <source>
        <dbReference type="EMBL" id="MFD0926911.1"/>
    </source>
</evidence>
<reference evidence="2" key="1">
    <citation type="journal article" date="2019" name="Int. J. Syst. Evol. Microbiol.">
        <title>The Global Catalogue of Microorganisms (GCM) 10K type strain sequencing project: providing services to taxonomists for standard genome sequencing and annotation.</title>
        <authorList>
            <consortium name="The Broad Institute Genomics Platform"/>
            <consortium name="The Broad Institute Genome Sequencing Center for Infectious Disease"/>
            <person name="Wu L."/>
            <person name="Ma J."/>
        </authorList>
    </citation>
    <scope>NUCLEOTIDE SEQUENCE [LARGE SCALE GENOMIC DNA]</scope>
    <source>
        <strain evidence="2">CCUG 50873</strain>
    </source>
</reference>